<evidence type="ECO:0000256" key="4">
    <source>
        <dbReference type="PROSITE-ProRule" id="PRU00335"/>
    </source>
</evidence>
<name>A0A4V3JRW1_9LEPT</name>
<comment type="caution">
    <text evidence="6">The sequence shown here is derived from an EMBL/GenBank/DDBJ whole genome shotgun (WGS) entry which is preliminary data.</text>
</comment>
<accession>A0A4V3JRW1</accession>
<evidence type="ECO:0000256" key="2">
    <source>
        <dbReference type="ARBA" id="ARBA00023125"/>
    </source>
</evidence>
<dbReference type="PROSITE" id="PS50977">
    <property type="entry name" value="HTH_TETR_2"/>
    <property type="match status" value="1"/>
</dbReference>
<proteinExistence type="predicted"/>
<dbReference type="EMBL" id="RQGD01000014">
    <property type="protein sequence ID" value="TGL61951.1"/>
    <property type="molecule type" value="Genomic_DNA"/>
</dbReference>
<dbReference type="InterPro" id="IPR036271">
    <property type="entry name" value="Tet_transcr_reg_TetR-rel_C_sf"/>
</dbReference>
<dbReference type="InterPro" id="IPR025996">
    <property type="entry name" value="MT1864/Rv1816-like_C"/>
</dbReference>
<dbReference type="RefSeq" id="WP_135622744.1">
    <property type="nucleotide sequence ID" value="NZ_RQGD01000014.1"/>
</dbReference>
<dbReference type="InterPro" id="IPR050624">
    <property type="entry name" value="HTH-type_Tx_Regulator"/>
</dbReference>
<dbReference type="InterPro" id="IPR009057">
    <property type="entry name" value="Homeodomain-like_sf"/>
</dbReference>
<evidence type="ECO:0000256" key="3">
    <source>
        <dbReference type="ARBA" id="ARBA00023163"/>
    </source>
</evidence>
<dbReference type="AlphaFoldDB" id="A0A4V3JRW1"/>
<dbReference type="GO" id="GO:0003677">
    <property type="term" value="F:DNA binding"/>
    <property type="evidence" value="ECO:0007669"/>
    <property type="project" value="UniProtKB-UniRule"/>
</dbReference>
<feature type="domain" description="HTH tetR-type" evidence="5">
    <location>
        <begin position="14"/>
        <end position="74"/>
    </location>
</feature>
<evidence type="ECO:0000259" key="5">
    <source>
        <dbReference type="PROSITE" id="PS50977"/>
    </source>
</evidence>
<dbReference type="Proteomes" id="UP000297693">
    <property type="component" value="Unassembled WGS sequence"/>
</dbReference>
<evidence type="ECO:0000313" key="7">
    <source>
        <dbReference type="Proteomes" id="UP000297693"/>
    </source>
</evidence>
<keyword evidence="2 4" id="KW-0238">DNA-binding</keyword>
<keyword evidence="1" id="KW-0805">Transcription regulation</keyword>
<gene>
    <name evidence="6" type="ORF">EHQ58_04925</name>
</gene>
<feature type="DNA-binding region" description="H-T-H motif" evidence="4">
    <location>
        <begin position="37"/>
        <end position="56"/>
    </location>
</feature>
<sequence>MLERRKPKKGYHHGNLREAILNESLIWIKKKGVESLSLREIAKKIGVTHSAPNKHFSKKESLLASLIELGFIQFKSALIDGKKEIEVHPREAFIAMGISYLRFANENPELYRLMFSNSVHDLSEYPACELAGMESFNVLLSAVVTLQANGILKKGDPKEMAYMIWSFTHGYVMLVLDGRLQGIDSKQKNSSSQLSSEAMFTSLMQQMGGGLLV</sequence>
<organism evidence="6 7">
    <name type="scientific">Leptospira ognonensis</name>
    <dbReference type="NCBI Taxonomy" id="2484945"/>
    <lineage>
        <taxon>Bacteria</taxon>
        <taxon>Pseudomonadati</taxon>
        <taxon>Spirochaetota</taxon>
        <taxon>Spirochaetia</taxon>
        <taxon>Leptospirales</taxon>
        <taxon>Leptospiraceae</taxon>
        <taxon>Leptospira</taxon>
    </lineage>
</organism>
<protein>
    <submittedName>
        <fullName evidence="6">TetR/AcrR family transcriptional regulator</fullName>
    </submittedName>
</protein>
<dbReference type="Gene3D" id="1.10.357.10">
    <property type="entry name" value="Tetracycline Repressor, domain 2"/>
    <property type="match status" value="1"/>
</dbReference>
<reference evidence="6" key="1">
    <citation type="journal article" date="2019" name="PLoS Negl. Trop. Dis.">
        <title>Revisiting the worldwide diversity of Leptospira species in the environment.</title>
        <authorList>
            <person name="Vincent A.T."/>
            <person name="Schiettekatte O."/>
            <person name="Bourhy P."/>
            <person name="Veyrier F.J."/>
            <person name="Picardeau M."/>
        </authorList>
    </citation>
    <scope>NUCLEOTIDE SEQUENCE [LARGE SCALE GENOMIC DNA]</scope>
    <source>
        <strain evidence="6">201702476</strain>
    </source>
</reference>
<dbReference type="OrthoDB" id="9179041at2"/>
<dbReference type="Pfam" id="PF13305">
    <property type="entry name" value="TetR_C_33"/>
    <property type="match status" value="1"/>
</dbReference>
<dbReference type="PANTHER" id="PTHR43479:SF11">
    <property type="entry name" value="ACREF_ENVCD OPERON REPRESSOR-RELATED"/>
    <property type="match status" value="1"/>
</dbReference>
<keyword evidence="7" id="KW-1185">Reference proteome</keyword>
<dbReference type="PANTHER" id="PTHR43479">
    <property type="entry name" value="ACREF/ENVCD OPERON REPRESSOR-RELATED"/>
    <property type="match status" value="1"/>
</dbReference>
<evidence type="ECO:0000256" key="1">
    <source>
        <dbReference type="ARBA" id="ARBA00023015"/>
    </source>
</evidence>
<evidence type="ECO:0000313" key="6">
    <source>
        <dbReference type="EMBL" id="TGL61951.1"/>
    </source>
</evidence>
<keyword evidence="3" id="KW-0804">Transcription</keyword>
<dbReference type="InterPro" id="IPR001647">
    <property type="entry name" value="HTH_TetR"/>
</dbReference>
<dbReference type="SUPFAM" id="SSF48498">
    <property type="entry name" value="Tetracyclin repressor-like, C-terminal domain"/>
    <property type="match status" value="1"/>
</dbReference>
<dbReference type="Pfam" id="PF00440">
    <property type="entry name" value="TetR_N"/>
    <property type="match status" value="1"/>
</dbReference>
<dbReference type="SUPFAM" id="SSF46689">
    <property type="entry name" value="Homeodomain-like"/>
    <property type="match status" value="1"/>
</dbReference>